<gene>
    <name evidence="4" type="ORF">A2626_02455</name>
</gene>
<evidence type="ECO:0000256" key="2">
    <source>
        <dbReference type="PROSITE-ProRule" id="PRU00169"/>
    </source>
</evidence>
<feature type="modified residue" description="4-aspartylphosphate" evidence="2">
    <location>
        <position position="53"/>
    </location>
</feature>
<dbReference type="InterPro" id="IPR001789">
    <property type="entry name" value="Sig_transdc_resp-reg_receiver"/>
</dbReference>
<proteinExistence type="predicted"/>
<comment type="caution">
    <text evidence="4">The sequence shown here is derived from an EMBL/GenBank/DDBJ whole genome shotgun (WGS) entry which is preliminary data.</text>
</comment>
<reference evidence="4 5" key="1">
    <citation type="journal article" date="2016" name="Nat. Commun.">
        <title>Thousands of microbial genomes shed light on interconnected biogeochemical processes in an aquifer system.</title>
        <authorList>
            <person name="Anantharaman K."/>
            <person name="Brown C.T."/>
            <person name="Hug L.A."/>
            <person name="Sharon I."/>
            <person name="Castelle C.J."/>
            <person name="Probst A.J."/>
            <person name="Thomas B.C."/>
            <person name="Singh A."/>
            <person name="Wilkins M.J."/>
            <person name="Karaoz U."/>
            <person name="Brodie E.L."/>
            <person name="Williams K.H."/>
            <person name="Hubbard S.S."/>
            <person name="Banfield J.F."/>
        </authorList>
    </citation>
    <scope>NUCLEOTIDE SEQUENCE [LARGE SCALE GENOMIC DNA]</scope>
</reference>
<dbReference type="SUPFAM" id="SSF52172">
    <property type="entry name" value="CheY-like"/>
    <property type="match status" value="1"/>
</dbReference>
<dbReference type="EMBL" id="MHLZ01000006">
    <property type="protein sequence ID" value="OGZ20256.1"/>
    <property type="molecule type" value="Genomic_DNA"/>
</dbReference>
<dbReference type="SMART" id="SM00448">
    <property type="entry name" value="REC"/>
    <property type="match status" value="1"/>
</dbReference>
<organism evidence="4 5">
    <name type="scientific">Candidatus Nealsonbacteria bacterium RIFCSPHIGHO2_01_FULL_38_55</name>
    <dbReference type="NCBI Taxonomy" id="1801664"/>
    <lineage>
        <taxon>Bacteria</taxon>
        <taxon>Candidatus Nealsoniibacteriota</taxon>
    </lineage>
</organism>
<dbReference type="GO" id="GO:0000160">
    <property type="term" value="P:phosphorelay signal transduction system"/>
    <property type="evidence" value="ECO:0007669"/>
    <property type="project" value="InterPro"/>
</dbReference>
<dbReference type="InterPro" id="IPR011006">
    <property type="entry name" value="CheY-like_superfamily"/>
</dbReference>
<dbReference type="PANTHER" id="PTHR44591:SF3">
    <property type="entry name" value="RESPONSE REGULATORY DOMAIN-CONTAINING PROTEIN"/>
    <property type="match status" value="1"/>
</dbReference>
<dbReference type="PROSITE" id="PS50110">
    <property type="entry name" value="RESPONSE_REGULATORY"/>
    <property type="match status" value="1"/>
</dbReference>
<dbReference type="Gene3D" id="3.40.50.2300">
    <property type="match status" value="1"/>
</dbReference>
<dbReference type="Pfam" id="PF00072">
    <property type="entry name" value="Response_reg"/>
    <property type="match status" value="1"/>
</dbReference>
<sequence>MPKNVLIIEDDEFLRGLINKKLTAEGFNMISAIDGEEGIKKAKEEKPDLILLDLVLPNVDGFEVLSKIKEDPVSSSIPVIILSNLSQKEDIDKGVKLGAVDYIIKAQFTPEEIVDKVKAILK</sequence>
<dbReference type="Proteomes" id="UP000177360">
    <property type="component" value="Unassembled WGS sequence"/>
</dbReference>
<dbReference type="AlphaFoldDB" id="A0A1G2E330"/>
<evidence type="ECO:0000256" key="1">
    <source>
        <dbReference type="ARBA" id="ARBA00022553"/>
    </source>
</evidence>
<evidence type="ECO:0000259" key="3">
    <source>
        <dbReference type="PROSITE" id="PS50110"/>
    </source>
</evidence>
<name>A0A1G2E330_9BACT</name>
<dbReference type="PANTHER" id="PTHR44591">
    <property type="entry name" value="STRESS RESPONSE REGULATOR PROTEIN 1"/>
    <property type="match status" value="1"/>
</dbReference>
<protein>
    <recommendedName>
        <fullName evidence="3">Response regulatory domain-containing protein</fullName>
    </recommendedName>
</protein>
<dbReference type="InterPro" id="IPR050595">
    <property type="entry name" value="Bact_response_regulator"/>
</dbReference>
<dbReference type="CDD" id="cd17574">
    <property type="entry name" value="REC_OmpR"/>
    <property type="match status" value="1"/>
</dbReference>
<feature type="domain" description="Response regulatory" evidence="3">
    <location>
        <begin position="4"/>
        <end position="120"/>
    </location>
</feature>
<evidence type="ECO:0000313" key="4">
    <source>
        <dbReference type="EMBL" id="OGZ20256.1"/>
    </source>
</evidence>
<evidence type="ECO:0000313" key="5">
    <source>
        <dbReference type="Proteomes" id="UP000177360"/>
    </source>
</evidence>
<keyword evidence="1 2" id="KW-0597">Phosphoprotein</keyword>
<accession>A0A1G2E330</accession>